<proteinExistence type="inferred from homology"/>
<dbReference type="EMBL" id="PDPS01000020">
    <property type="protein sequence ID" value="PID59130.1"/>
    <property type="molecule type" value="Genomic_DNA"/>
</dbReference>
<evidence type="ECO:0000256" key="4">
    <source>
        <dbReference type="ARBA" id="ARBA00022898"/>
    </source>
</evidence>
<dbReference type="InterPro" id="IPR004534">
    <property type="entry name" value="SelA_trans"/>
</dbReference>
<comment type="subcellular location">
    <subcellularLocation>
        <location evidence="8">Cytoplasm</location>
    </subcellularLocation>
</comment>
<keyword evidence="5 8" id="KW-0648">Protein biosynthesis</keyword>
<sequence>MRRQHGVIRVIQTLLRQIPKVDDLLKRPEIEILLNTYPRALVLSAVRTGLDVLRKALLDGRSKRISYDDLVMSIQSYLSESRELHLRRVINGTGIIVHTNLGRSQLSTEALNAVREIAGSYSNLEYDLEKGKRGSRYSHVEGLLCELLECESALVVNNNAAAVLLVLSALAAGKEAIVSRGELVEIGGSFRIPDVMQQGGCILREVGTTNRTHLRDYEDAVNEQTGLLLRVHPSNYRVCGFTKRVSLEELAMLSRKSNIPLVEDMGSGLLLDLEPYGLRDEPTVQHSLAAGVDVLSFSGDKLLGGPQAGMIVGKSRYLDLMKTHPLTRALRVDKMTLAALEVTLGHYRDPAEAVKNIGTLRKIAMTSNELEQYADDLRVCLGEAAISADVVPVLSQVGGGALPTQELPSYAVAVDIPSFSPNQIEARLRCARPPIIGRIVKDRYILDLRTLEREEFPTIQQQLAALVAEGA</sequence>
<dbReference type="NCBIfam" id="TIGR00474">
    <property type="entry name" value="selA"/>
    <property type="match status" value="1"/>
</dbReference>
<dbReference type="AlphaFoldDB" id="A0A2G6EAL4"/>
<comment type="pathway">
    <text evidence="8">Aminoacyl-tRNA biosynthesis; selenocysteinyl-tRNA(Sec) biosynthesis; selenocysteinyl-tRNA(Sec) from L-seryl-tRNA(Sec) (bacterial route): step 1/1.</text>
</comment>
<evidence type="ECO:0000256" key="5">
    <source>
        <dbReference type="ARBA" id="ARBA00022917"/>
    </source>
</evidence>
<keyword evidence="2 8" id="KW-0963">Cytoplasm</keyword>
<evidence type="ECO:0000256" key="2">
    <source>
        <dbReference type="ARBA" id="ARBA00022490"/>
    </source>
</evidence>
<evidence type="ECO:0000259" key="10">
    <source>
        <dbReference type="Pfam" id="PF12390"/>
    </source>
</evidence>
<dbReference type="PANTHER" id="PTHR32328">
    <property type="entry name" value="L-SERYL-TRNA(SEC) SELENIUM TRANSFERASE"/>
    <property type="match status" value="1"/>
</dbReference>
<comment type="catalytic activity">
    <reaction evidence="8">
        <text>L-seryl-tRNA(Sec) + selenophosphate + H(+) = L-selenocysteinyl-tRNA(Sec) + phosphate</text>
        <dbReference type="Rhea" id="RHEA:22728"/>
        <dbReference type="Rhea" id="RHEA-COMP:9742"/>
        <dbReference type="Rhea" id="RHEA-COMP:9743"/>
        <dbReference type="ChEBI" id="CHEBI:15378"/>
        <dbReference type="ChEBI" id="CHEBI:16144"/>
        <dbReference type="ChEBI" id="CHEBI:43474"/>
        <dbReference type="ChEBI" id="CHEBI:78533"/>
        <dbReference type="ChEBI" id="CHEBI:78573"/>
        <dbReference type="EC" id="2.9.1.1"/>
    </reaction>
</comment>
<dbReference type="InterPro" id="IPR015424">
    <property type="entry name" value="PyrdxlP-dep_Trfase"/>
</dbReference>
<evidence type="ECO:0000256" key="9">
    <source>
        <dbReference type="PIRSR" id="PIRSR618319-50"/>
    </source>
</evidence>
<dbReference type="Gene3D" id="3.90.1150.180">
    <property type="match status" value="1"/>
</dbReference>
<evidence type="ECO:0000256" key="8">
    <source>
        <dbReference type="HAMAP-Rule" id="MF_00423"/>
    </source>
</evidence>
<evidence type="ECO:0000313" key="12">
    <source>
        <dbReference type="Proteomes" id="UP000229740"/>
    </source>
</evidence>
<dbReference type="PANTHER" id="PTHR32328:SF0">
    <property type="entry name" value="L-SERYL-TRNA(SEC) SELENIUM TRANSFERASE"/>
    <property type="match status" value="1"/>
</dbReference>
<evidence type="ECO:0000256" key="3">
    <source>
        <dbReference type="ARBA" id="ARBA00022679"/>
    </source>
</evidence>
<dbReference type="Proteomes" id="UP000229740">
    <property type="component" value="Unassembled WGS sequence"/>
</dbReference>
<dbReference type="GO" id="GO:0001717">
    <property type="term" value="P:conversion of seryl-tRNAsec to selenocys-tRNAsec"/>
    <property type="evidence" value="ECO:0007669"/>
    <property type="project" value="UniProtKB-UniRule"/>
</dbReference>
<dbReference type="EC" id="2.9.1.1" evidence="8"/>
<comment type="function">
    <text evidence="8">Converts seryl-tRNA(Sec) to selenocysteinyl-tRNA(Sec) required for selenoprotein biosynthesis.</text>
</comment>
<dbReference type="Pfam" id="PF12390">
    <property type="entry name" value="Se-cys_synth_N"/>
    <property type="match status" value="1"/>
</dbReference>
<comment type="caution">
    <text evidence="11">The sequence shown here is derived from an EMBL/GenBank/DDBJ whole genome shotgun (WGS) entry which is preliminary data.</text>
</comment>
<dbReference type="InterPro" id="IPR025862">
    <property type="entry name" value="SelA_trans_N_dom"/>
</dbReference>
<dbReference type="InterPro" id="IPR018319">
    <property type="entry name" value="SelA-like"/>
</dbReference>
<dbReference type="SUPFAM" id="SSF53383">
    <property type="entry name" value="PLP-dependent transferases"/>
    <property type="match status" value="1"/>
</dbReference>
<evidence type="ECO:0000256" key="1">
    <source>
        <dbReference type="ARBA" id="ARBA00001933"/>
    </source>
</evidence>
<comment type="cofactor">
    <cofactor evidence="1 8 9">
        <name>pyridoxal 5'-phosphate</name>
        <dbReference type="ChEBI" id="CHEBI:597326"/>
    </cofactor>
</comment>
<dbReference type="Gene3D" id="3.40.640.10">
    <property type="entry name" value="Type I PLP-dependent aspartate aminotransferase-like (Major domain)"/>
    <property type="match status" value="1"/>
</dbReference>
<dbReference type="HAMAP" id="MF_00423">
    <property type="entry name" value="SelA"/>
    <property type="match status" value="1"/>
</dbReference>
<comment type="similarity">
    <text evidence="7 8">Belongs to the SelA family.</text>
</comment>
<evidence type="ECO:0000313" key="11">
    <source>
        <dbReference type="EMBL" id="PID59130.1"/>
    </source>
</evidence>
<evidence type="ECO:0000256" key="6">
    <source>
        <dbReference type="ARBA" id="ARBA00023266"/>
    </source>
</evidence>
<protein>
    <recommendedName>
        <fullName evidence="8">L-seryl-tRNA(Sec) selenium transferase</fullName>
        <ecNumber evidence="8">2.9.1.1</ecNumber>
    </recommendedName>
    <alternativeName>
        <fullName evidence="8">Selenocysteine synthase</fullName>
        <shortName evidence="8">Sec synthase</shortName>
    </alternativeName>
    <alternativeName>
        <fullName evidence="8">Selenocysteinyl-tRNA(Sec) synthase</fullName>
    </alternativeName>
</protein>
<accession>A0A2G6EAL4</accession>
<dbReference type="InterPro" id="IPR015421">
    <property type="entry name" value="PyrdxlP-dep_Trfase_major"/>
</dbReference>
<gene>
    <name evidence="8" type="primary">selA</name>
    <name evidence="11" type="ORF">CSB45_01630</name>
</gene>
<dbReference type="Pfam" id="PF03841">
    <property type="entry name" value="SelA"/>
    <property type="match status" value="1"/>
</dbReference>
<keyword evidence="6 8" id="KW-0711">Selenium</keyword>
<dbReference type="UniPathway" id="UPA00906">
    <property type="reaction ID" value="UER00896"/>
</dbReference>
<dbReference type="GO" id="GO:0005737">
    <property type="term" value="C:cytoplasm"/>
    <property type="evidence" value="ECO:0007669"/>
    <property type="project" value="UniProtKB-SubCell"/>
</dbReference>
<feature type="domain" description="L-seryl-tRNA selenium transferase N-terminal" evidence="10">
    <location>
        <begin position="15"/>
        <end position="54"/>
    </location>
</feature>
<dbReference type="GO" id="GO:0001514">
    <property type="term" value="P:selenocysteine incorporation"/>
    <property type="evidence" value="ECO:0007669"/>
    <property type="project" value="UniProtKB-UniRule"/>
</dbReference>
<name>A0A2G6EAL4_9BACT</name>
<reference evidence="11 12" key="1">
    <citation type="submission" date="2017-10" db="EMBL/GenBank/DDBJ databases">
        <title>Novel microbial diversity and functional potential in the marine mammal oral microbiome.</title>
        <authorList>
            <person name="Dudek N.K."/>
            <person name="Sun C.L."/>
            <person name="Burstein D."/>
            <person name="Kantor R.S."/>
            <person name="Aliaga Goltsman D.S."/>
            <person name="Bik E.M."/>
            <person name="Thomas B.C."/>
            <person name="Banfield J.F."/>
            <person name="Relman D.A."/>
        </authorList>
    </citation>
    <scope>NUCLEOTIDE SEQUENCE [LARGE SCALE GENOMIC DNA]</scope>
    <source>
        <strain evidence="11">DOLZORAL124_49_17</strain>
    </source>
</reference>
<keyword evidence="4 8" id="KW-0663">Pyridoxal phosphate</keyword>
<organism evidence="11 12">
    <name type="scientific">candidate division KSB3 bacterium</name>
    <dbReference type="NCBI Taxonomy" id="2044937"/>
    <lineage>
        <taxon>Bacteria</taxon>
        <taxon>candidate division KSB3</taxon>
    </lineage>
</organism>
<keyword evidence="3 8" id="KW-0808">Transferase</keyword>
<feature type="modified residue" description="N6-(pyridoxal phosphate)lysine" evidence="8 9">
    <location>
        <position position="301"/>
    </location>
</feature>
<evidence type="ECO:0000256" key="7">
    <source>
        <dbReference type="ARBA" id="ARBA00044507"/>
    </source>
</evidence>
<dbReference type="GO" id="GO:0004125">
    <property type="term" value="F:L-seryl-tRNA(Sec) selenium transferase activity"/>
    <property type="evidence" value="ECO:0007669"/>
    <property type="project" value="UniProtKB-UniRule"/>
</dbReference>